<dbReference type="RefSeq" id="WP_119111936.1">
    <property type="nucleotide sequence ID" value="NZ_CBCSEO010000006.1"/>
</dbReference>
<dbReference type="Proteomes" id="UP000265816">
    <property type="component" value="Unassembled WGS sequence"/>
</dbReference>
<feature type="transmembrane region" description="Helical" evidence="1">
    <location>
        <begin position="49"/>
        <end position="70"/>
    </location>
</feature>
<reference evidence="2" key="1">
    <citation type="submission" date="2018-08" db="EMBL/GenBank/DDBJ databases">
        <title>Bacillus jemisoniae sp. nov., Bacillus chryseoplanitiae sp. nov., Bacillus resnikiae sp. nov., and Bacillus frankliniae sp. nov., isolated from Viking spacecraft and associated surfaces.</title>
        <authorList>
            <person name="Seuylemezian A."/>
            <person name="Vaishampayan P."/>
        </authorList>
    </citation>
    <scope>NUCLEOTIDE SEQUENCE [LARGE SCALE GENOMIC DNA]</scope>
    <source>
        <strain evidence="2">JJ-247</strain>
    </source>
</reference>
<sequence>MYRWQAFVDVEPVTHIVSSIKEALEKVLFPVTVGLFPVRNRLFPVKVQIFPITINIFLLDVILSHLSFSMEKQTLFFMRKAAALSLENGRFF</sequence>
<gene>
    <name evidence="2" type="ORF">D1970_05735</name>
</gene>
<dbReference type="AlphaFoldDB" id="A0A398BGN8"/>
<keyword evidence="3" id="KW-1185">Reference proteome</keyword>
<evidence type="ECO:0000313" key="2">
    <source>
        <dbReference type="EMBL" id="RID86756.1"/>
    </source>
</evidence>
<comment type="caution">
    <text evidence="2">The sequence shown here is derived from an EMBL/GenBank/DDBJ whole genome shotgun (WGS) entry which is preliminary data.</text>
</comment>
<accession>A0A398BGN8</accession>
<keyword evidence="1" id="KW-0812">Transmembrane</keyword>
<dbReference type="EMBL" id="QWVT01000011">
    <property type="protein sequence ID" value="RID86756.1"/>
    <property type="molecule type" value="Genomic_DNA"/>
</dbReference>
<keyword evidence="1" id="KW-0472">Membrane</keyword>
<evidence type="ECO:0000313" key="3">
    <source>
        <dbReference type="Proteomes" id="UP000265816"/>
    </source>
</evidence>
<name>A0A398BGN8_9BACI</name>
<protein>
    <submittedName>
        <fullName evidence="2">Uncharacterized protein</fullName>
    </submittedName>
</protein>
<proteinExistence type="predicted"/>
<keyword evidence="1" id="KW-1133">Transmembrane helix</keyword>
<organism evidence="2 3">
    <name type="scientific">Mesobacillus zeae</name>
    <dbReference type="NCBI Taxonomy" id="1917180"/>
    <lineage>
        <taxon>Bacteria</taxon>
        <taxon>Bacillati</taxon>
        <taxon>Bacillota</taxon>
        <taxon>Bacilli</taxon>
        <taxon>Bacillales</taxon>
        <taxon>Bacillaceae</taxon>
        <taxon>Mesobacillus</taxon>
    </lineage>
</organism>
<evidence type="ECO:0000256" key="1">
    <source>
        <dbReference type="SAM" id="Phobius"/>
    </source>
</evidence>